<evidence type="ECO:0000256" key="1">
    <source>
        <dbReference type="ARBA" id="ARBA00023015"/>
    </source>
</evidence>
<protein>
    <recommendedName>
        <fullName evidence="5">NAC domain-containing protein</fullName>
    </recommendedName>
</protein>
<name>A0A9N7MKW2_STRHE</name>
<feature type="domain" description="NAC" evidence="5">
    <location>
        <begin position="11"/>
        <end position="180"/>
    </location>
</feature>
<evidence type="ECO:0000313" key="7">
    <source>
        <dbReference type="Proteomes" id="UP001153555"/>
    </source>
</evidence>
<keyword evidence="4" id="KW-0539">Nucleus</keyword>
<dbReference type="PROSITE" id="PS51005">
    <property type="entry name" value="NAC"/>
    <property type="match status" value="1"/>
</dbReference>
<comment type="caution">
    <text evidence="6">The sequence shown here is derived from an EMBL/GenBank/DDBJ whole genome shotgun (WGS) entry which is preliminary data.</text>
</comment>
<gene>
    <name evidence="6" type="ORF">SHERM_11507</name>
</gene>
<dbReference type="InterPro" id="IPR036093">
    <property type="entry name" value="NAC_dom_sf"/>
</dbReference>
<evidence type="ECO:0000259" key="5">
    <source>
        <dbReference type="PROSITE" id="PS51005"/>
    </source>
</evidence>
<dbReference type="PANTHER" id="PTHR31719">
    <property type="entry name" value="NAC TRANSCRIPTION FACTOR 56"/>
    <property type="match status" value="1"/>
</dbReference>
<dbReference type="PANTHER" id="PTHR31719:SF164">
    <property type="entry name" value="NAC DOMAIN-CONTAINING PROTEIN"/>
    <property type="match status" value="1"/>
</dbReference>
<evidence type="ECO:0000256" key="3">
    <source>
        <dbReference type="ARBA" id="ARBA00023163"/>
    </source>
</evidence>
<evidence type="ECO:0000256" key="4">
    <source>
        <dbReference type="ARBA" id="ARBA00023242"/>
    </source>
</evidence>
<dbReference type="Proteomes" id="UP001153555">
    <property type="component" value="Unassembled WGS sequence"/>
</dbReference>
<sequence>MNHLRWTRAMIPPGHHFLPSDGELIEFYLLQWSKGLPLPVNDLILEADVYGPHADPRLIFPDTTDPRWDFVSEKPFPDGTIMVTRVAYVLTKLSKINSGKTRIARRAGPGTWSGQTSREIHDEQQLLIGHMKMFTYEPDCRERRKADDHWIMHEYSLAGPCLDNEQLKHTEYVICKITRVSKETKKINRVSTNREQVEKREFNGVCHKKQRMSSDVDENNTAAIVNLPFDDAAVMEKLLADMPELSPDSIALTEEDFCILDNFVWA</sequence>
<accession>A0A9N7MKW2</accession>
<evidence type="ECO:0000256" key="2">
    <source>
        <dbReference type="ARBA" id="ARBA00023125"/>
    </source>
</evidence>
<dbReference type="AlphaFoldDB" id="A0A9N7MKW2"/>
<reference evidence="6" key="1">
    <citation type="submission" date="2019-12" db="EMBL/GenBank/DDBJ databases">
        <authorList>
            <person name="Scholes J."/>
        </authorList>
    </citation>
    <scope>NUCLEOTIDE SEQUENCE</scope>
</reference>
<dbReference type="Gene3D" id="2.170.150.80">
    <property type="entry name" value="NAC domain"/>
    <property type="match status" value="1"/>
</dbReference>
<organism evidence="6 7">
    <name type="scientific">Striga hermonthica</name>
    <name type="common">Purple witchweed</name>
    <name type="synonym">Buchnera hermonthica</name>
    <dbReference type="NCBI Taxonomy" id="68872"/>
    <lineage>
        <taxon>Eukaryota</taxon>
        <taxon>Viridiplantae</taxon>
        <taxon>Streptophyta</taxon>
        <taxon>Embryophyta</taxon>
        <taxon>Tracheophyta</taxon>
        <taxon>Spermatophyta</taxon>
        <taxon>Magnoliopsida</taxon>
        <taxon>eudicotyledons</taxon>
        <taxon>Gunneridae</taxon>
        <taxon>Pentapetalae</taxon>
        <taxon>asterids</taxon>
        <taxon>lamiids</taxon>
        <taxon>Lamiales</taxon>
        <taxon>Orobanchaceae</taxon>
        <taxon>Buchnereae</taxon>
        <taxon>Striga</taxon>
    </lineage>
</organism>
<dbReference type="GO" id="GO:0006355">
    <property type="term" value="P:regulation of DNA-templated transcription"/>
    <property type="evidence" value="ECO:0007669"/>
    <property type="project" value="InterPro"/>
</dbReference>
<dbReference type="InterPro" id="IPR003441">
    <property type="entry name" value="NAC-dom"/>
</dbReference>
<dbReference type="Pfam" id="PF02365">
    <property type="entry name" value="NAM"/>
    <property type="match status" value="1"/>
</dbReference>
<dbReference type="GO" id="GO:0003677">
    <property type="term" value="F:DNA binding"/>
    <property type="evidence" value="ECO:0007669"/>
    <property type="project" value="UniProtKB-KW"/>
</dbReference>
<dbReference type="SUPFAM" id="SSF101941">
    <property type="entry name" value="NAC domain"/>
    <property type="match status" value="1"/>
</dbReference>
<dbReference type="OrthoDB" id="1622899at2759"/>
<keyword evidence="7" id="KW-1185">Reference proteome</keyword>
<keyword evidence="1" id="KW-0805">Transcription regulation</keyword>
<keyword evidence="3" id="KW-0804">Transcription</keyword>
<keyword evidence="2" id="KW-0238">DNA-binding</keyword>
<dbReference type="EMBL" id="CACSLK010003813">
    <property type="protein sequence ID" value="CAA0809499.1"/>
    <property type="molecule type" value="Genomic_DNA"/>
</dbReference>
<evidence type="ECO:0000313" key="6">
    <source>
        <dbReference type="EMBL" id="CAA0809499.1"/>
    </source>
</evidence>
<proteinExistence type="predicted"/>
<dbReference type="GO" id="GO:0048731">
    <property type="term" value="P:system development"/>
    <property type="evidence" value="ECO:0007669"/>
    <property type="project" value="TreeGrafter"/>
</dbReference>